<evidence type="ECO:0000313" key="1">
    <source>
        <dbReference type="EMBL" id="QHU07488.1"/>
    </source>
</evidence>
<proteinExistence type="predicted"/>
<dbReference type="InterPro" id="IPR055621">
    <property type="entry name" value="DUF7197"/>
</dbReference>
<dbReference type="AlphaFoldDB" id="A0A6C0JUA4"/>
<protein>
    <submittedName>
        <fullName evidence="1">Uncharacterized protein</fullName>
    </submittedName>
</protein>
<accession>A0A6C0JUA4</accession>
<name>A0A6C0JUA4_9ZZZZ</name>
<dbReference type="Pfam" id="PF23827">
    <property type="entry name" value="DUF7197"/>
    <property type="match status" value="1"/>
</dbReference>
<sequence>MEDNCQELLLCSLNNFYKNNYKYKTLLKDIINGNNKLSLRLIDWLVTHYSRINNIYYWINNNKDDEKIYQELPDEKNNKYKRINLYFDYRAQLKSYNKLYFDTFRRHQRISFYIDDDDVIETTVGQLNFFRWAFTNNIINYAIQNYDEIYNSMIKNNSYSKKKYNKLIFYQQINKGNCIISFD</sequence>
<organism evidence="1">
    <name type="scientific">viral metagenome</name>
    <dbReference type="NCBI Taxonomy" id="1070528"/>
    <lineage>
        <taxon>unclassified sequences</taxon>
        <taxon>metagenomes</taxon>
        <taxon>organismal metagenomes</taxon>
    </lineage>
</organism>
<dbReference type="EMBL" id="MN740684">
    <property type="protein sequence ID" value="QHU07488.1"/>
    <property type="molecule type" value="Genomic_DNA"/>
</dbReference>
<reference evidence="1" key="1">
    <citation type="journal article" date="2020" name="Nature">
        <title>Giant virus diversity and host interactions through global metagenomics.</title>
        <authorList>
            <person name="Schulz F."/>
            <person name="Roux S."/>
            <person name="Paez-Espino D."/>
            <person name="Jungbluth S."/>
            <person name="Walsh D.A."/>
            <person name="Denef V.J."/>
            <person name="McMahon K.D."/>
            <person name="Konstantinidis K.T."/>
            <person name="Eloe-Fadrosh E.A."/>
            <person name="Kyrpides N.C."/>
            <person name="Woyke T."/>
        </authorList>
    </citation>
    <scope>NUCLEOTIDE SEQUENCE</scope>
    <source>
        <strain evidence="1">GVMAG-S-1040241-154</strain>
    </source>
</reference>